<reference evidence="5" key="2">
    <citation type="submission" date="2023-06" db="EMBL/GenBank/DDBJ databases">
        <authorList>
            <person name="Swenson N.G."/>
            <person name="Wegrzyn J.L."/>
            <person name="Mcevoy S.L."/>
        </authorList>
    </citation>
    <scope>NUCLEOTIDE SEQUENCE</scope>
    <source>
        <strain evidence="5">NS2018</strain>
        <tissue evidence="5">Leaf</tissue>
    </source>
</reference>
<evidence type="ECO:0000313" key="5">
    <source>
        <dbReference type="EMBL" id="KAK0599559.1"/>
    </source>
</evidence>
<feature type="domain" description="Calmodulin binding protein central" evidence="4">
    <location>
        <begin position="267"/>
        <end position="322"/>
    </location>
</feature>
<dbReference type="Proteomes" id="UP001168877">
    <property type="component" value="Unassembled WGS sequence"/>
</dbReference>
<evidence type="ECO:0000256" key="1">
    <source>
        <dbReference type="SAM" id="Coils"/>
    </source>
</evidence>
<dbReference type="InterPro" id="IPR012416">
    <property type="entry name" value="CBP60"/>
</dbReference>
<dbReference type="AlphaFoldDB" id="A0AA39VUK9"/>
<proteinExistence type="predicted"/>
<comment type="caution">
    <text evidence="5">The sequence shown here is derived from an EMBL/GenBank/DDBJ whole genome shotgun (WGS) entry which is preliminary data.</text>
</comment>
<dbReference type="GO" id="GO:0043565">
    <property type="term" value="F:sequence-specific DNA binding"/>
    <property type="evidence" value="ECO:0007669"/>
    <property type="project" value="TreeGrafter"/>
</dbReference>
<feature type="region of interest" description="Disordered" evidence="2">
    <location>
        <begin position="1"/>
        <end position="21"/>
    </location>
</feature>
<evidence type="ECO:0000256" key="2">
    <source>
        <dbReference type="SAM" id="MobiDB-lite"/>
    </source>
</evidence>
<dbReference type="GO" id="GO:0080142">
    <property type="term" value="P:regulation of salicylic acid biosynthetic process"/>
    <property type="evidence" value="ECO:0007669"/>
    <property type="project" value="TreeGrafter"/>
</dbReference>
<dbReference type="EMBL" id="JAUESC010000003">
    <property type="protein sequence ID" value="KAK0599559.1"/>
    <property type="molecule type" value="Genomic_DNA"/>
</dbReference>
<feature type="coiled-coil region" evidence="1">
    <location>
        <begin position="52"/>
        <end position="84"/>
    </location>
</feature>
<organism evidence="5 6">
    <name type="scientific">Acer saccharum</name>
    <name type="common">Sugar maple</name>
    <dbReference type="NCBI Taxonomy" id="4024"/>
    <lineage>
        <taxon>Eukaryota</taxon>
        <taxon>Viridiplantae</taxon>
        <taxon>Streptophyta</taxon>
        <taxon>Embryophyta</taxon>
        <taxon>Tracheophyta</taxon>
        <taxon>Spermatophyta</taxon>
        <taxon>Magnoliopsida</taxon>
        <taxon>eudicotyledons</taxon>
        <taxon>Gunneridae</taxon>
        <taxon>Pentapetalae</taxon>
        <taxon>rosids</taxon>
        <taxon>malvids</taxon>
        <taxon>Sapindales</taxon>
        <taxon>Sapindaceae</taxon>
        <taxon>Hippocastanoideae</taxon>
        <taxon>Acereae</taxon>
        <taxon>Acer</taxon>
    </lineage>
</organism>
<keyword evidence="1" id="KW-0175">Coiled coil</keyword>
<dbReference type="GO" id="GO:0005516">
    <property type="term" value="F:calmodulin binding"/>
    <property type="evidence" value="ECO:0007669"/>
    <property type="project" value="InterPro"/>
</dbReference>
<evidence type="ECO:0000259" key="3">
    <source>
        <dbReference type="Pfam" id="PF07887"/>
    </source>
</evidence>
<evidence type="ECO:0000259" key="4">
    <source>
        <dbReference type="Pfam" id="PF20451"/>
    </source>
</evidence>
<dbReference type="PANTHER" id="PTHR31713:SF43">
    <property type="entry name" value="CALMODULIN-BINDING PROTEIN 60 G"/>
    <property type="match status" value="1"/>
</dbReference>
<feature type="region of interest" description="Disordered" evidence="2">
    <location>
        <begin position="360"/>
        <end position="379"/>
    </location>
</feature>
<dbReference type="InterPro" id="IPR046831">
    <property type="entry name" value="Calmodulin_bind_N"/>
</dbReference>
<dbReference type="PANTHER" id="PTHR31713">
    <property type="entry name" value="OS02G0177800 PROTEIN"/>
    <property type="match status" value="1"/>
</dbReference>
<name>A0AA39VUK9_ACESA</name>
<sequence length="453" mass="51281">MTTDSEEGLSNSDGGSLSRQEIETLIQKEVRKRLKRALAAGEMESVTKRARKRSVEREMRVMKQEILQEMKREMKRLIQNLTHNAPADRNVNPGTSLDHHQITRSEEGKFQLVFVSKLHNSIFTKDKIKDENGEYVEIKLIDTIRRETVLDGGDHLSSIEIEIVVLEGDFDFEGNWTEQEFNAKIVDKKGDKGPLLVKGKQVIKLKNGVGTIDDLSFFSNSSWTKSGKFRLGARVLQSNSRDQMIRIKEAKSEAFAVKHLRGKMMHLKKIKEGGKFHKALIENNIRTNSDLKQMYKKDRDKLKDEILKGCSNNEWDAIVQHAIRVVDDANSNPLRSQEAEVYNSATTGPPLHDQFQSIHQGSTGMQNDRNLASSSSPYESTAYPTEIVQHLSTLQPPANMSTPPSQVDALLLENFGAVQCPQYMAMCPNYDIYDDQSSLLSNLRTNSMQNSQL</sequence>
<evidence type="ECO:0000313" key="6">
    <source>
        <dbReference type="Proteomes" id="UP001168877"/>
    </source>
</evidence>
<feature type="domain" description="Calmodulin binding protein-like N-terminal" evidence="3">
    <location>
        <begin position="110"/>
        <end position="258"/>
    </location>
</feature>
<keyword evidence="6" id="KW-1185">Reference proteome</keyword>
<dbReference type="InterPro" id="IPR046830">
    <property type="entry name" value="Calmod_bind_M"/>
</dbReference>
<dbReference type="GO" id="GO:0005634">
    <property type="term" value="C:nucleus"/>
    <property type="evidence" value="ECO:0007669"/>
    <property type="project" value="TreeGrafter"/>
</dbReference>
<gene>
    <name evidence="5" type="ORF">LWI29_006360</name>
</gene>
<dbReference type="GO" id="GO:0003700">
    <property type="term" value="F:DNA-binding transcription factor activity"/>
    <property type="evidence" value="ECO:0007669"/>
    <property type="project" value="TreeGrafter"/>
</dbReference>
<reference evidence="5" key="1">
    <citation type="journal article" date="2022" name="Plant J.">
        <title>Strategies of tolerance reflected in two North American maple genomes.</title>
        <authorList>
            <person name="McEvoy S.L."/>
            <person name="Sezen U.U."/>
            <person name="Trouern-Trend A."/>
            <person name="McMahon S.M."/>
            <person name="Schaberg P.G."/>
            <person name="Yang J."/>
            <person name="Wegrzyn J.L."/>
            <person name="Swenson N.G."/>
        </authorList>
    </citation>
    <scope>NUCLEOTIDE SEQUENCE</scope>
    <source>
        <strain evidence="5">NS2018</strain>
    </source>
</reference>
<dbReference type="Pfam" id="PF20451">
    <property type="entry name" value="Calmod_bind_M"/>
    <property type="match status" value="1"/>
</dbReference>
<dbReference type="Pfam" id="PF07887">
    <property type="entry name" value="Calmodulin_bind"/>
    <property type="match status" value="1"/>
</dbReference>
<accession>A0AA39VUK9</accession>
<evidence type="ECO:0008006" key="7">
    <source>
        <dbReference type="Google" id="ProtNLM"/>
    </source>
</evidence>
<protein>
    <recommendedName>
        <fullName evidence="7">Calmodulin-binding protein</fullName>
    </recommendedName>
</protein>
<feature type="compositionally biased region" description="Polar residues" evidence="2">
    <location>
        <begin position="8"/>
        <end position="19"/>
    </location>
</feature>